<name>A0A2U2BA82_9BACT</name>
<dbReference type="RefSeq" id="WP_109264065.1">
    <property type="nucleotide sequence ID" value="NZ_QEWP01000005.1"/>
</dbReference>
<accession>A0A2U2BA82</accession>
<sequence length="151" mass="17491">MDQNLNEYRRWLDQLLDKGQTVQVPVHGMSMFPILMPRDTVQIRRIKWENLNPGQVLVFECEGKWIAHRLIAVNQQEKSLLTRGDGLPAPDKPIMAEKVKGVIVKIIKTRSPFAWTINTSFDRFMVFAGPLSGKVFWFLGRVVSWGLRVWN</sequence>
<dbReference type="EMBL" id="QEWP01000005">
    <property type="protein sequence ID" value="PWD99964.1"/>
    <property type="molecule type" value="Genomic_DNA"/>
</dbReference>
<dbReference type="InterPro" id="IPR036286">
    <property type="entry name" value="LexA/Signal_pep-like_sf"/>
</dbReference>
<dbReference type="Proteomes" id="UP000244956">
    <property type="component" value="Unassembled WGS sequence"/>
</dbReference>
<evidence type="ECO:0000313" key="1">
    <source>
        <dbReference type="EMBL" id="PWD99964.1"/>
    </source>
</evidence>
<protein>
    <submittedName>
        <fullName evidence="1">Peptidase S24</fullName>
    </submittedName>
</protein>
<dbReference type="OrthoDB" id="9795228at2"/>
<comment type="caution">
    <text evidence="1">The sequence shown here is derived from an EMBL/GenBank/DDBJ whole genome shotgun (WGS) entry which is preliminary data.</text>
</comment>
<gene>
    <name evidence="1" type="ORF">DDZ16_07725</name>
</gene>
<dbReference type="SUPFAM" id="SSF51306">
    <property type="entry name" value="LexA/Signal peptidase"/>
    <property type="match status" value="1"/>
</dbReference>
<organism evidence="1 2">
    <name type="scientific">Marinilabilia rubra</name>
    <dbReference type="NCBI Taxonomy" id="2162893"/>
    <lineage>
        <taxon>Bacteria</taxon>
        <taxon>Pseudomonadati</taxon>
        <taxon>Bacteroidota</taxon>
        <taxon>Bacteroidia</taxon>
        <taxon>Marinilabiliales</taxon>
        <taxon>Marinilabiliaceae</taxon>
        <taxon>Marinilabilia</taxon>
    </lineage>
</organism>
<dbReference type="CDD" id="cd06462">
    <property type="entry name" value="Peptidase_S24_S26"/>
    <property type="match status" value="1"/>
</dbReference>
<proteinExistence type="predicted"/>
<reference evidence="1 2" key="1">
    <citation type="submission" date="2018-05" db="EMBL/GenBank/DDBJ databases">
        <title>Marinilabilia rubrum sp. nov., isolated from saltern sediment.</title>
        <authorList>
            <person name="Zhang R."/>
        </authorList>
    </citation>
    <scope>NUCLEOTIDE SEQUENCE [LARGE SCALE GENOMIC DNA]</scope>
    <source>
        <strain evidence="1 2">WTE16</strain>
    </source>
</reference>
<evidence type="ECO:0000313" key="2">
    <source>
        <dbReference type="Proteomes" id="UP000244956"/>
    </source>
</evidence>
<dbReference type="AlphaFoldDB" id="A0A2U2BA82"/>
<keyword evidence="2" id="KW-1185">Reference proteome</keyword>